<dbReference type="Pfam" id="PF01614">
    <property type="entry name" value="IclR_C"/>
    <property type="match status" value="1"/>
</dbReference>
<dbReference type="Proteomes" id="UP000541347">
    <property type="component" value="Unassembled WGS sequence"/>
</dbReference>
<dbReference type="PANTHER" id="PTHR30136:SF33">
    <property type="entry name" value="TRANSCRIPTIONAL REGULATORY PROTEIN"/>
    <property type="match status" value="1"/>
</dbReference>
<dbReference type="RefSeq" id="WP_161674532.1">
    <property type="nucleotide sequence ID" value="NZ_JAABLP010000001.1"/>
</dbReference>
<comment type="caution">
    <text evidence="7">The sequence shown here is derived from an EMBL/GenBank/DDBJ whole genome shotgun (WGS) entry which is preliminary data.</text>
</comment>
<feature type="compositionally biased region" description="Low complexity" evidence="4">
    <location>
        <begin position="171"/>
        <end position="181"/>
    </location>
</feature>
<organism evidence="7 8">
    <name type="scientific">Pannonibacter tanglangensis</name>
    <dbReference type="NCBI Taxonomy" id="2750084"/>
    <lineage>
        <taxon>Bacteria</taxon>
        <taxon>Pseudomonadati</taxon>
        <taxon>Pseudomonadota</taxon>
        <taxon>Alphaproteobacteria</taxon>
        <taxon>Hyphomicrobiales</taxon>
        <taxon>Stappiaceae</taxon>
        <taxon>Pannonibacter</taxon>
    </lineage>
</organism>
<gene>
    <name evidence="7" type="ORF">GWI71_05175</name>
</gene>
<keyword evidence="8" id="KW-1185">Reference proteome</keyword>
<keyword evidence="2" id="KW-0238">DNA-binding</keyword>
<dbReference type="InterPro" id="IPR014757">
    <property type="entry name" value="Tscrpt_reg_IclR_C"/>
</dbReference>
<evidence type="ECO:0000313" key="8">
    <source>
        <dbReference type="Proteomes" id="UP000541347"/>
    </source>
</evidence>
<dbReference type="SUPFAM" id="SSF55781">
    <property type="entry name" value="GAF domain-like"/>
    <property type="match status" value="2"/>
</dbReference>
<dbReference type="InterPro" id="IPR036390">
    <property type="entry name" value="WH_DNA-bd_sf"/>
</dbReference>
<dbReference type="InterPro" id="IPR029016">
    <property type="entry name" value="GAF-like_dom_sf"/>
</dbReference>
<dbReference type="InterPro" id="IPR005471">
    <property type="entry name" value="Tscrpt_reg_IclR_N"/>
</dbReference>
<feature type="domain" description="HTH iclR-type" evidence="5">
    <location>
        <begin position="9"/>
        <end position="71"/>
    </location>
</feature>
<dbReference type="PANTHER" id="PTHR30136">
    <property type="entry name" value="HELIX-TURN-HELIX TRANSCRIPTIONAL REGULATOR, ICLR FAMILY"/>
    <property type="match status" value="1"/>
</dbReference>
<dbReference type="PROSITE" id="PS51077">
    <property type="entry name" value="HTH_ICLR"/>
    <property type="match status" value="1"/>
</dbReference>
<dbReference type="PROSITE" id="PS51078">
    <property type="entry name" value="ICLR_ED"/>
    <property type="match status" value="1"/>
</dbReference>
<dbReference type="EMBL" id="JAABLP010000001">
    <property type="protein sequence ID" value="NBN63067.1"/>
    <property type="molecule type" value="Genomic_DNA"/>
</dbReference>
<evidence type="ECO:0000259" key="5">
    <source>
        <dbReference type="PROSITE" id="PS51077"/>
    </source>
</evidence>
<name>A0ABW9ZGG8_9HYPH</name>
<evidence type="ECO:0000256" key="4">
    <source>
        <dbReference type="SAM" id="MobiDB-lite"/>
    </source>
</evidence>
<keyword evidence="3" id="KW-0804">Transcription</keyword>
<dbReference type="SMART" id="SM00346">
    <property type="entry name" value="HTH_ICLR"/>
    <property type="match status" value="1"/>
</dbReference>
<evidence type="ECO:0000256" key="3">
    <source>
        <dbReference type="ARBA" id="ARBA00023163"/>
    </source>
</evidence>
<evidence type="ECO:0000256" key="2">
    <source>
        <dbReference type="ARBA" id="ARBA00023125"/>
    </source>
</evidence>
<feature type="compositionally biased region" description="Gly residues" evidence="4">
    <location>
        <begin position="182"/>
        <end position="196"/>
    </location>
</feature>
<evidence type="ECO:0000256" key="1">
    <source>
        <dbReference type="ARBA" id="ARBA00023015"/>
    </source>
</evidence>
<dbReference type="Gene3D" id="3.30.450.40">
    <property type="match status" value="1"/>
</dbReference>
<feature type="domain" description="IclR-ED" evidence="6">
    <location>
        <begin position="72"/>
        <end position="297"/>
    </location>
</feature>
<keyword evidence="1" id="KW-0805">Transcription regulation</keyword>
<protein>
    <submittedName>
        <fullName evidence="7">Helix-turn-helix domain-containing protein</fullName>
    </submittedName>
</protein>
<feature type="region of interest" description="Disordered" evidence="4">
    <location>
        <begin position="166"/>
        <end position="221"/>
    </location>
</feature>
<proteinExistence type="predicted"/>
<dbReference type="Gene3D" id="1.10.10.10">
    <property type="entry name" value="Winged helix-like DNA-binding domain superfamily/Winged helix DNA-binding domain"/>
    <property type="match status" value="1"/>
</dbReference>
<dbReference type="SUPFAM" id="SSF46785">
    <property type="entry name" value="Winged helix' DNA-binding domain"/>
    <property type="match status" value="1"/>
</dbReference>
<dbReference type="InterPro" id="IPR036388">
    <property type="entry name" value="WH-like_DNA-bd_sf"/>
</dbReference>
<reference evidence="7 8" key="1">
    <citation type="submission" date="2020-01" db="EMBL/GenBank/DDBJ databases">
        <authorList>
            <person name="Peng S.Y."/>
            <person name="Li J."/>
            <person name="Wang M."/>
            <person name="Wang L."/>
            <person name="Wang C.Q."/>
            <person name="Wang J.R."/>
        </authorList>
    </citation>
    <scope>NUCLEOTIDE SEQUENCE [LARGE SCALE GENOMIC DNA]</scope>
    <source>
        <strain evidence="7 8">XCT-34</strain>
    </source>
</reference>
<dbReference type="Pfam" id="PF09339">
    <property type="entry name" value="HTH_IclR"/>
    <property type="match status" value="1"/>
</dbReference>
<evidence type="ECO:0000259" key="6">
    <source>
        <dbReference type="PROSITE" id="PS51078"/>
    </source>
</evidence>
<accession>A0ABW9ZGG8</accession>
<evidence type="ECO:0000313" key="7">
    <source>
        <dbReference type="EMBL" id="NBN63067.1"/>
    </source>
</evidence>
<sequence length="297" mass="31370">MPAEDRKFVTALARGLDVLAVFRAADQGLTNQEIAARTGLPRPTVTRLTYTLVELGYLVFSPRTGLYQLGAGVVRLGQHALATMDLRQRAAPLMQELADGPNRHVTVALAERVGTRAVYVEVQRPEEAVSLSMAVGDRLPLAASAIGRALLAALPDRQLAHVLSQIRDQASPSSGPVSGPYSGPGSGSGSGSGAGGTPEAALPRPVEDTNPDTTPDTGDQLRRTVQEARSQIRSLGYCTSFGDWRPEINGIAAPLPSPDGARLFALNVGGPAFLVPAEDLTRHYGPRLAEIARSLRD</sequence>
<dbReference type="InterPro" id="IPR050707">
    <property type="entry name" value="HTH_MetabolicPath_Reg"/>
</dbReference>